<protein>
    <recommendedName>
        <fullName evidence="1">NADP-dependent oxidoreductase domain-containing protein</fullName>
    </recommendedName>
</protein>
<dbReference type="AlphaFoldDB" id="A0A382F9J0"/>
<gene>
    <name evidence="2" type="ORF">METZ01_LOCUS211615</name>
</gene>
<dbReference type="InterPro" id="IPR053135">
    <property type="entry name" value="AKR2_Oxidoreductase"/>
</dbReference>
<feature type="domain" description="NADP-dependent oxidoreductase" evidence="1">
    <location>
        <begin position="16"/>
        <end position="311"/>
    </location>
</feature>
<organism evidence="2">
    <name type="scientific">marine metagenome</name>
    <dbReference type="NCBI Taxonomy" id="408172"/>
    <lineage>
        <taxon>unclassified sequences</taxon>
        <taxon>metagenomes</taxon>
        <taxon>ecological metagenomes</taxon>
    </lineage>
</organism>
<dbReference type="PANTHER" id="PTHR43312:SF1">
    <property type="entry name" value="NADP-DEPENDENT OXIDOREDUCTASE DOMAIN-CONTAINING PROTEIN"/>
    <property type="match status" value="1"/>
</dbReference>
<evidence type="ECO:0000313" key="2">
    <source>
        <dbReference type="EMBL" id="SVB58761.1"/>
    </source>
</evidence>
<dbReference type="EMBL" id="UINC01048341">
    <property type="protein sequence ID" value="SVB58761.1"/>
    <property type="molecule type" value="Genomic_DNA"/>
</dbReference>
<dbReference type="InterPro" id="IPR023210">
    <property type="entry name" value="NADP_OxRdtase_dom"/>
</dbReference>
<sequence length="319" mass="34377">MQQRQLGRSGLQCSVIALGTWAFNAQVYGPVAISEATATVHRALEEGITLYDTAPLYGSREEDGISERILGGALGADRDQVLISTKFGRRPTTGNRPEFDAAHATASVEASLQRLGTDRIDVLFFHSPFGPDEIADDVWGALEKLRSSGKVRAIGHSISKFEDTASMARTWAQEGRIDVIQVVLSLLNRETQGLIEELAADGVGVLARESLANGFLSGTMTADTVFPEGTLNARYDPQEVTARVEQVARLGFLVDGQIESMPQAAMRWVLDQEGVSSVLTGARTPEQISDCARAAVASPYSADDLARARELHQQDFSAA</sequence>
<dbReference type="InterPro" id="IPR036812">
    <property type="entry name" value="NAD(P)_OxRdtase_dom_sf"/>
</dbReference>
<dbReference type="Pfam" id="PF00248">
    <property type="entry name" value="Aldo_ket_red"/>
    <property type="match status" value="1"/>
</dbReference>
<dbReference type="SUPFAM" id="SSF51430">
    <property type="entry name" value="NAD(P)-linked oxidoreductase"/>
    <property type="match status" value="1"/>
</dbReference>
<dbReference type="CDD" id="cd19086">
    <property type="entry name" value="AKR_AKR11C1"/>
    <property type="match status" value="1"/>
</dbReference>
<dbReference type="PANTHER" id="PTHR43312">
    <property type="entry name" value="D-THREO-ALDOSE 1-DEHYDROGENASE"/>
    <property type="match status" value="1"/>
</dbReference>
<dbReference type="Gene3D" id="3.20.20.100">
    <property type="entry name" value="NADP-dependent oxidoreductase domain"/>
    <property type="match status" value="1"/>
</dbReference>
<reference evidence="2" key="1">
    <citation type="submission" date="2018-05" db="EMBL/GenBank/DDBJ databases">
        <authorList>
            <person name="Lanie J.A."/>
            <person name="Ng W.-L."/>
            <person name="Kazmierczak K.M."/>
            <person name="Andrzejewski T.M."/>
            <person name="Davidsen T.M."/>
            <person name="Wayne K.J."/>
            <person name="Tettelin H."/>
            <person name="Glass J.I."/>
            <person name="Rusch D."/>
            <person name="Podicherti R."/>
            <person name="Tsui H.-C.T."/>
            <person name="Winkler M.E."/>
        </authorList>
    </citation>
    <scope>NUCLEOTIDE SEQUENCE</scope>
</reference>
<proteinExistence type="predicted"/>
<evidence type="ECO:0000259" key="1">
    <source>
        <dbReference type="Pfam" id="PF00248"/>
    </source>
</evidence>
<name>A0A382F9J0_9ZZZZ</name>
<accession>A0A382F9J0</accession>